<dbReference type="AlphaFoldDB" id="A0AAV8VED5"/>
<organism evidence="1 2">
    <name type="scientific">Exocentrus adspersus</name>
    <dbReference type="NCBI Taxonomy" id="1586481"/>
    <lineage>
        <taxon>Eukaryota</taxon>
        <taxon>Metazoa</taxon>
        <taxon>Ecdysozoa</taxon>
        <taxon>Arthropoda</taxon>
        <taxon>Hexapoda</taxon>
        <taxon>Insecta</taxon>
        <taxon>Pterygota</taxon>
        <taxon>Neoptera</taxon>
        <taxon>Endopterygota</taxon>
        <taxon>Coleoptera</taxon>
        <taxon>Polyphaga</taxon>
        <taxon>Cucujiformia</taxon>
        <taxon>Chrysomeloidea</taxon>
        <taxon>Cerambycidae</taxon>
        <taxon>Lamiinae</taxon>
        <taxon>Acanthocinini</taxon>
        <taxon>Exocentrus</taxon>
    </lineage>
</organism>
<keyword evidence="2" id="KW-1185">Reference proteome</keyword>
<evidence type="ECO:0000313" key="2">
    <source>
        <dbReference type="Proteomes" id="UP001159042"/>
    </source>
</evidence>
<proteinExistence type="predicted"/>
<gene>
    <name evidence="1" type="ORF">NQ315_006636</name>
</gene>
<sequence>MPQSQLTVMPRFCESNVQYIMLNLANLVPEFEKCEKYCIYLGTEVVFLMPQPLANLFQLKSPPCIATYKSLLRQGTPLKFDNDYLIRTAFCKKLNPLTCTDFAKAVA</sequence>
<dbReference type="EMBL" id="JANEYG010000121">
    <property type="protein sequence ID" value="KAJ8912564.1"/>
    <property type="molecule type" value="Genomic_DNA"/>
</dbReference>
<comment type="caution">
    <text evidence="1">The sequence shown here is derived from an EMBL/GenBank/DDBJ whole genome shotgun (WGS) entry which is preliminary data.</text>
</comment>
<protein>
    <submittedName>
        <fullName evidence="1">Uncharacterized protein</fullName>
    </submittedName>
</protein>
<dbReference type="Proteomes" id="UP001159042">
    <property type="component" value="Unassembled WGS sequence"/>
</dbReference>
<accession>A0AAV8VED5</accession>
<evidence type="ECO:0000313" key="1">
    <source>
        <dbReference type="EMBL" id="KAJ8912564.1"/>
    </source>
</evidence>
<name>A0AAV8VED5_9CUCU</name>
<reference evidence="1 2" key="1">
    <citation type="journal article" date="2023" name="Insect Mol. Biol.">
        <title>Genome sequencing provides insights into the evolution of gene families encoding plant cell wall-degrading enzymes in longhorned beetles.</title>
        <authorList>
            <person name="Shin N.R."/>
            <person name="Okamura Y."/>
            <person name="Kirsch R."/>
            <person name="Pauchet Y."/>
        </authorList>
    </citation>
    <scope>NUCLEOTIDE SEQUENCE [LARGE SCALE GENOMIC DNA]</scope>
    <source>
        <strain evidence="1">EAD_L_NR</strain>
    </source>
</reference>